<organism evidence="2 3">
    <name type="scientific">Limosa lapponica baueri</name>
    <dbReference type="NCBI Taxonomy" id="1758121"/>
    <lineage>
        <taxon>Eukaryota</taxon>
        <taxon>Metazoa</taxon>
        <taxon>Chordata</taxon>
        <taxon>Craniata</taxon>
        <taxon>Vertebrata</taxon>
        <taxon>Euteleostomi</taxon>
        <taxon>Archelosauria</taxon>
        <taxon>Archosauria</taxon>
        <taxon>Dinosauria</taxon>
        <taxon>Saurischia</taxon>
        <taxon>Theropoda</taxon>
        <taxon>Coelurosauria</taxon>
        <taxon>Aves</taxon>
        <taxon>Neognathae</taxon>
        <taxon>Neoaves</taxon>
        <taxon>Charadriiformes</taxon>
        <taxon>Scolopacidae</taxon>
        <taxon>Limosa</taxon>
    </lineage>
</organism>
<dbReference type="Pfam" id="PF03372">
    <property type="entry name" value="Exo_endo_phos"/>
    <property type="match status" value="1"/>
</dbReference>
<dbReference type="GO" id="GO:0061343">
    <property type="term" value="P:cell adhesion involved in heart morphogenesis"/>
    <property type="evidence" value="ECO:0007669"/>
    <property type="project" value="TreeGrafter"/>
</dbReference>
<dbReference type="EMBL" id="KZ505728">
    <property type="protein sequence ID" value="PKU46097.1"/>
    <property type="molecule type" value="Genomic_DNA"/>
</dbReference>
<protein>
    <recommendedName>
        <fullName evidence="1">Endonuclease/exonuclease/phosphatase domain-containing protein</fullName>
    </recommendedName>
</protein>
<dbReference type="InterPro" id="IPR005135">
    <property type="entry name" value="Endo/exonuclease/phosphatase"/>
</dbReference>
<evidence type="ECO:0000313" key="2">
    <source>
        <dbReference type="EMBL" id="PKU46097.1"/>
    </source>
</evidence>
<evidence type="ECO:0000259" key="1">
    <source>
        <dbReference type="Pfam" id="PF03372"/>
    </source>
</evidence>
<keyword evidence="3" id="KW-1185">Reference proteome</keyword>
<reference evidence="3" key="2">
    <citation type="submission" date="2017-12" db="EMBL/GenBank/DDBJ databases">
        <title>Genome sequence of the Bar-tailed Godwit (Limosa lapponica baueri).</title>
        <authorList>
            <person name="Lima N.C.B."/>
            <person name="Parody-Merino A.M."/>
            <person name="Battley P.F."/>
            <person name="Fidler A.E."/>
            <person name="Prosdocimi F."/>
        </authorList>
    </citation>
    <scope>NUCLEOTIDE SEQUENCE [LARGE SCALE GENOMIC DNA]</scope>
</reference>
<dbReference type="PANTHER" id="PTHR33395">
    <property type="entry name" value="TRANSCRIPTASE, PUTATIVE-RELATED-RELATED"/>
    <property type="match status" value="1"/>
</dbReference>
<dbReference type="GO" id="GO:0003824">
    <property type="term" value="F:catalytic activity"/>
    <property type="evidence" value="ECO:0007669"/>
    <property type="project" value="InterPro"/>
</dbReference>
<dbReference type="GO" id="GO:0031012">
    <property type="term" value="C:extracellular matrix"/>
    <property type="evidence" value="ECO:0007669"/>
    <property type="project" value="TreeGrafter"/>
</dbReference>
<proteinExistence type="predicted"/>
<dbReference type="OrthoDB" id="416454at2759"/>
<evidence type="ECO:0000313" key="3">
    <source>
        <dbReference type="Proteomes" id="UP000233556"/>
    </source>
</evidence>
<dbReference type="AlphaFoldDB" id="A0A2I0UJ63"/>
<dbReference type="Proteomes" id="UP000233556">
    <property type="component" value="Unassembled WGS sequence"/>
</dbReference>
<reference evidence="3" key="1">
    <citation type="submission" date="2017-11" db="EMBL/GenBank/DDBJ databases">
        <authorList>
            <person name="Lima N.C."/>
            <person name="Parody-Merino A.M."/>
            <person name="Battley P.F."/>
            <person name="Fidler A.E."/>
            <person name="Prosdocimi F."/>
        </authorList>
    </citation>
    <scope>NUCLEOTIDE SEQUENCE [LARGE SCALE GENOMIC DNA]</scope>
</reference>
<dbReference type="SUPFAM" id="SSF56219">
    <property type="entry name" value="DNase I-like"/>
    <property type="match status" value="1"/>
</dbReference>
<sequence length="398" mass="46006">MPLERYDTVAITETWWDESYDWRVAIESYKLFRKGRRGRRGVGVALYVKEWIECEEMSPKPSVGTDEEVVESLWLKVAWRLQALVLVGDFNHSDKCWKGYTAKHLHSRRFLQCIDDDFLTQLVEEPTRREALLDLVLTNREGLVEDIKVGGDLGYSDHGKIEFRIVSSTRKPISRTETLDFRRANFDLFKKLLGEIPGDKALESRGAHESWSIFKHCFLPVQERCIPKSTKTGKRSRRPVWLSGELLKKLKWKKEVYTEWKKGLTAWEDYKNVVRVRRDEMRKAKASLELKLARDVKVNKKGFFNCVGGKRTTRENVGLLLNETGAMVTEDAEKAELLNTFFASVFTAQASPQEPPNLEESEKVWTKEALPLVQEDQVKELLSELDTHKSMGPDGMHP</sequence>
<gene>
    <name evidence="2" type="ORF">llap_3594</name>
</gene>
<feature type="domain" description="Endonuclease/exonuclease/phosphatase" evidence="1">
    <location>
        <begin position="4"/>
        <end position="158"/>
    </location>
</feature>
<name>A0A2I0UJ63_LIMLA</name>
<accession>A0A2I0UJ63</accession>
<dbReference type="PANTHER" id="PTHR33395:SF22">
    <property type="entry name" value="REVERSE TRANSCRIPTASE DOMAIN-CONTAINING PROTEIN"/>
    <property type="match status" value="1"/>
</dbReference>
<dbReference type="GO" id="GO:0007508">
    <property type="term" value="P:larval heart development"/>
    <property type="evidence" value="ECO:0007669"/>
    <property type="project" value="TreeGrafter"/>
</dbReference>
<dbReference type="InterPro" id="IPR036691">
    <property type="entry name" value="Endo/exonu/phosph_ase_sf"/>
</dbReference>
<dbReference type="Gene3D" id="3.60.10.10">
    <property type="entry name" value="Endonuclease/exonuclease/phosphatase"/>
    <property type="match status" value="1"/>
</dbReference>